<dbReference type="EMBL" id="JAGMUX010000039">
    <property type="protein sequence ID" value="KAH7205146.1"/>
    <property type="molecule type" value="Genomic_DNA"/>
</dbReference>
<evidence type="ECO:0000313" key="2">
    <source>
        <dbReference type="Proteomes" id="UP000720189"/>
    </source>
</evidence>
<dbReference type="Proteomes" id="UP000720189">
    <property type="component" value="Unassembled WGS sequence"/>
</dbReference>
<dbReference type="Gene3D" id="3.40.50.300">
    <property type="entry name" value="P-loop containing nucleotide triphosphate hydrolases"/>
    <property type="match status" value="1"/>
</dbReference>
<name>A0A9P9JSP8_FUSRE</name>
<organism evidence="1 2">
    <name type="scientific">Fusarium redolens</name>
    <dbReference type="NCBI Taxonomy" id="48865"/>
    <lineage>
        <taxon>Eukaryota</taxon>
        <taxon>Fungi</taxon>
        <taxon>Dikarya</taxon>
        <taxon>Ascomycota</taxon>
        <taxon>Pezizomycotina</taxon>
        <taxon>Sordariomycetes</taxon>
        <taxon>Hypocreomycetidae</taxon>
        <taxon>Hypocreales</taxon>
        <taxon>Nectriaceae</taxon>
        <taxon>Fusarium</taxon>
        <taxon>Fusarium redolens species complex</taxon>
    </lineage>
</organism>
<dbReference type="InterPro" id="IPR027417">
    <property type="entry name" value="P-loop_NTPase"/>
</dbReference>
<dbReference type="RefSeq" id="XP_046040918.1">
    <property type="nucleotide sequence ID" value="XM_046194635.1"/>
</dbReference>
<evidence type="ECO:0008006" key="3">
    <source>
        <dbReference type="Google" id="ProtNLM"/>
    </source>
</evidence>
<reference evidence="1" key="1">
    <citation type="journal article" date="2021" name="Nat. Commun.">
        <title>Genetic determinants of endophytism in the Arabidopsis root mycobiome.</title>
        <authorList>
            <person name="Mesny F."/>
            <person name="Miyauchi S."/>
            <person name="Thiergart T."/>
            <person name="Pickel B."/>
            <person name="Atanasova L."/>
            <person name="Karlsson M."/>
            <person name="Huettel B."/>
            <person name="Barry K.W."/>
            <person name="Haridas S."/>
            <person name="Chen C."/>
            <person name="Bauer D."/>
            <person name="Andreopoulos W."/>
            <person name="Pangilinan J."/>
            <person name="LaButti K."/>
            <person name="Riley R."/>
            <person name="Lipzen A."/>
            <person name="Clum A."/>
            <person name="Drula E."/>
            <person name="Henrissat B."/>
            <person name="Kohler A."/>
            <person name="Grigoriev I.V."/>
            <person name="Martin F.M."/>
            <person name="Hacquard S."/>
        </authorList>
    </citation>
    <scope>NUCLEOTIDE SEQUENCE</scope>
    <source>
        <strain evidence="1">MPI-CAGE-AT-0023</strain>
    </source>
</reference>
<dbReference type="AlphaFoldDB" id="A0A9P9JSP8"/>
<dbReference type="OrthoDB" id="432234at2759"/>
<sequence>MGGSNVFFTGSAGCGKSTVLKVVVKELQARHKKVNVVAPTGRSAVQVNSMSTWSYVGHPIFINIR</sequence>
<protein>
    <recommendedName>
        <fullName evidence="3">ATP-dependent DNA helicase</fullName>
    </recommendedName>
</protein>
<dbReference type="Pfam" id="PF13245">
    <property type="entry name" value="AAA_19"/>
    <property type="match status" value="1"/>
</dbReference>
<proteinExistence type="predicted"/>
<gene>
    <name evidence="1" type="ORF">BKA55DRAFT_587246</name>
</gene>
<accession>A0A9P9JSP8</accession>
<comment type="caution">
    <text evidence="1">The sequence shown here is derived from an EMBL/GenBank/DDBJ whole genome shotgun (WGS) entry which is preliminary data.</text>
</comment>
<dbReference type="GeneID" id="70224589"/>
<evidence type="ECO:0000313" key="1">
    <source>
        <dbReference type="EMBL" id="KAH7205146.1"/>
    </source>
</evidence>
<keyword evidence="2" id="KW-1185">Reference proteome</keyword>
<dbReference type="SUPFAM" id="SSF52540">
    <property type="entry name" value="P-loop containing nucleoside triphosphate hydrolases"/>
    <property type="match status" value="1"/>
</dbReference>